<accession>A0A1F4YGK7</accession>
<name>A0A1F4YGK7_9BACT</name>
<keyword evidence="8 9" id="KW-0472">Membrane</keyword>
<dbReference type="GO" id="GO:0043953">
    <property type="term" value="P:protein transport by the Tat complex"/>
    <property type="evidence" value="ECO:0007669"/>
    <property type="project" value="UniProtKB-UniRule"/>
</dbReference>
<evidence type="ECO:0000313" key="10">
    <source>
        <dbReference type="EMBL" id="OGC92373.1"/>
    </source>
</evidence>
<protein>
    <recommendedName>
        <fullName evidence="9">Sec-independent protein translocase protein TatA</fullName>
    </recommendedName>
</protein>
<dbReference type="HAMAP" id="MF_00236">
    <property type="entry name" value="TatA_E"/>
    <property type="match status" value="1"/>
</dbReference>
<dbReference type="GO" id="GO:0033281">
    <property type="term" value="C:TAT protein transport complex"/>
    <property type="evidence" value="ECO:0007669"/>
    <property type="project" value="UniProtKB-UniRule"/>
</dbReference>
<dbReference type="InterPro" id="IPR006312">
    <property type="entry name" value="TatA/E"/>
</dbReference>
<dbReference type="Pfam" id="PF02416">
    <property type="entry name" value="TatA_B_E"/>
    <property type="match status" value="1"/>
</dbReference>
<evidence type="ECO:0000256" key="3">
    <source>
        <dbReference type="ARBA" id="ARBA00022475"/>
    </source>
</evidence>
<organism evidence="10 11">
    <name type="scientific">Candidatus Amesbacteria bacterium RIFCSPHIGHO2_01_FULL_48_32b</name>
    <dbReference type="NCBI Taxonomy" id="1797253"/>
    <lineage>
        <taxon>Bacteria</taxon>
        <taxon>Candidatus Amesiibacteriota</taxon>
    </lineage>
</organism>
<dbReference type="PANTHER" id="PTHR42982:SF1">
    <property type="entry name" value="SEC-INDEPENDENT PROTEIN TRANSLOCASE PROTEIN TATA"/>
    <property type="match status" value="1"/>
</dbReference>
<dbReference type="GO" id="GO:0008320">
    <property type="term" value="F:protein transmembrane transporter activity"/>
    <property type="evidence" value="ECO:0007669"/>
    <property type="project" value="UniProtKB-UniRule"/>
</dbReference>
<feature type="transmembrane region" description="Helical" evidence="9">
    <location>
        <begin position="6"/>
        <end position="22"/>
    </location>
</feature>
<comment type="caution">
    <text evidence="10">The sequence shown here is derived from an EMBL/GenBank/DDBJ whole genome shotgun (WGS) entry which is preliminary data.</text>
</comment>
<evidence type="ECO:0000256" key="9">
    <source>
        <dbReference type="HAMAP-Rule" id="MF_00236"/>
    </source>
</evidence>
<keyword evidence="2 9" id="KW-0813">Transport</keyword>
<evidence type="ECO:0000256" key="7">
    <source>
        <dbReference type="ARBA" id="ARBA00023010"/>
    </source>
</evidence>
<keyword evidence="6 9" id="KW-1133">Transmembrane helix</keyword>
<reference evidence="10 11" key="1">
    <citation type="journal article" date="2016" name="Nat. Commun.">
        <title>Thousands of microbial genomes shed light on interconnected biogeochemical processes in an aquifer system.</title>
        <authorList>
            <person name="Anantharaman K."/>
            <person name="Brown C.T."/>
            <person name="Hug L.A."/>
            <person name="Sharon I."/>
            <person name="Castelle C.J."/>
            <person name="Probst A.J."/>
            <person name="Thomas B.C."/>
            <person name="Singh A."/>
            <person name="Wilkins M.J."/>
            <person name="Karaoz U."/>
            <person name="Brodie E.L."/>
            <person name="Williams K.H."/>
            <person name="Hubbard S.S."/>
            <person name="Banfield J.F."/>
        </authorList>
    </citation>
    <scope>NUCLEOTIDE SEQUENCE [LARGE SCALE GENOMIC DNA]</scope>
</reference>
<comment type="subunit">
    <text evidence="9">Forms a complex with TatC.</text>
</comment>
<dbReference type="EMBL" id="MEXH01000016">
    <property type="protein sequence ID" value="OGC92373.1"/>
    <property type="molecule type" value="Genomic_DNA"/>
</dbReference>
<dbReference type="AlphaFoldDB" id="A0A1F4YGK7"/>
<evidence type="ECO:0000256" key="4">
    <source>
        <dbReference type="ARBA" id="ARBA00022692"/>
    </source>
</evidence>
<keyword evidence="7 9" id="KW-0811">Translocation</keyword>
<evidence type="ECO:0000256" key="5">
    <source>
        <dbReference type="ARBA" id="ARBA00022927"/>
    </source>
</evidence>
<comment type="function">
    <text evidence="9">Part of the twin-arginine translocation (Tat) system that transports large folded proteins containing a characteristic twin-arginine motif in their signal peptide across membranes. TatA could form the protein-conducting channel of the Tat system.</text>
</comment>
<evidence type="ECO:0000256" key="2">
    <source>
        <dbReference type="ARBA" id="ARBA00022448"/>
    </source>
</evidence>
<sequence>MFNLGATELIIILALLLLFFGGKKIPEFIRGIGEAIKEYKKGAAEGETLKKKE</sequence>
<evidence type="ECO:0000256" key="1">
    <source>
        <dbReference type="ARBA" id="ARBA00004162"/>
    </source>
</evidence>
<keyword evidence="3 9" id="KW-1003">Cell membrane</keyword>
<evidence type="ECO:0000256" key="8">
    <source>
        <dbReference type="ARBA" id="ARBA00023136"/>
    </source>
</evidence>
<dbReference type="InterPro" id="IPR003369">
    <property type="entry name" value="TatA/B/E"/>
</dbReference>
<evidence type="ECO:0000313" key="11">
    <source>
        <dbReference type="Proteomes" id="UP000178176"/>
    </source>
</evidence>
<dbReference type="PANTHER" id="PTHR42982">
    <property type="entry name" value="SEC-INDEPENDENT PROTEIN TRANSLOCASE PROTEIN TATA"/>
    <property type="match status" value="1"/>
</dbReference>
<gene>
    <name evidence="9" type="primary">tatA</name>
    <name evidence="10" type="ORF">A2876_02235</name>
</gene>
<dbReference type="Gene3D" id="1.20.5.3310">
    <property type="match status" value="1"/>
</dbReference>
<comment type="subcellular location">
    <subcellularLocation>
        <location evidence="1 9">Cell membrane</location>
        <topology evidence="1 9">Single-pass membrane protein</topology>
    </subcellularLocation>
</comment>
<keyword evidence="4 9" id="KW-0812">Transmembrane</keyword>
<keyword evidence="5 9" id="KW-0653">Protein transport</keyword>
<dbReference type="Proteomes" id="UP000178176">
    <property type="component" value="Unassembled WGS sequence"/>
</dbReference>
<evidence type="ECO:0000256" key="6">
    <source>
        <dbReference type="ARBA" id="ARBA00022989"/>
    </source>
</evidence>
<comment type="similarity">
    <text evidence="9">Belongs to the TatA/E family.</text>
</comment>
<proteinExistence type="inferred from homology"/>